<proteinExistence type="predicted"/>
<organism evidence="2">
    <name type="scientific">Anopheles sinensis</name>
    <name type="common">Mosquito</name>
    <dbReference type="NCBI Taxonomy" id="74873"/>
    <lineage>
        <taxon>Eukaryota</taxon>
        <taxon>Metazoa</taxon>
        <taxon>Ecdysozoa</taxon>
        <taxon>Arthropoda</taxon>
        <taxon>Hexapoda</taxon>
        <taxon>Insecta</taxon>
        <taxon>Pterygota</taxon>
        <taxon>Neoptera</taxon>
        <taxon>Endopterygota</taxon>
        <taxon>Diptera</taxon>
        <taxon>Nematocera</taxon>
        <taxon>Culicoidea</taxon>
        <taxon>Culicidae</taxon>
        <taxon>Anophelinae</taxon>
        <taxon>Anopheles</taxon>
    </lineage>
</organism>
<keyword evidence="4" id="KW-1185">Reference proteome</keyword>
<reference evidence="2 4" key="1">
    <citation type="journal article" date="2014" name="BMC Genomics">
        <title>Genome sequence of Anopheles sinensis provides insight into genetics basis of mosquito competence for malaria parasites.</title>
        <authorList>
            <person name="Zhou D."/>
            <person name="Zhang D."/>
            <person name="Ding G."/>
            <person name="Shi L."/>
            <person name="Hou Q."/>
            <person name="Ye Y."/>
            <person name="Xu Y."/>
            <person name="Zhou H."/>
            <person name="Xiong C."/>
            <person name="Li S."/>
            <person name="Yu J."/>
            <person name="Hong S."/>
            <person name="Yu X."/>
            <person name="Zou P."/>
            <person name="Chen C."/>
            <person name="Chang X."/>
            <person name="Wang W."/>
            <person name="Lv Y."/>
            <person name="Sun Y."/>
            <person name="Ma L."/>
            <person name="Shen B."/>
            <person name="Zhu C."/>
        </authorList>
    </citation>
    <scope>NUCLEOTIDE SEQUENCE [LARGE SCALE GENOMIC DNA]</scope>
</reference>
<dbReference type="EMBL" id="ATLV01023522">
    <property type="status" value="NOT_ANNOTATED_CDS"/>
    <property type="molecule type" value="Genomic_DNA"/>
</dbReference>
<evidence type="ECO:0000313" key="2">
    <source>
        <dbReference type="EMBL" id="KFB49269.1"/>
    </source>
</evidence>
<sequence>MGKQAANRRHRRAPIPAQFSPPNRKPAHSRSAACGKRREKRSLQIELSRYVAAASIGKTTGVESAHVAPPEGRQFEPLFRAKCVKAGRSKASRFFFLTARENNGQNENSSAKSACDTSGS</sequence>
<feature type="region of interest" description="Disordered" evidence="1">
    <location>
        <begin position="1"/>
        <end position="40"/>
    </location>
</feature>
<evidence type="ECO:0000313" key="4">
    <source>
        <dbReference type="Proteomes" id="UP000030765"/>
    </source>
</evidence>
<accession>A0A084WGC5</accession>
<reference evidence="3" key="2">
    <citation type="submission" date="2020-05" db="UniProtKB">
        <authorList>
            <consortium name="EnsemblMetazoa"/>
        </authorList>
    </citation>
    <scope>IDENTIFICATION</scope>
</reference>
<name>A0A084WGC5_ANOSI</name>
<gene>
    <name evidence="2" type="ORF">ZHAS_00017381</name>
</gene>
<dbReference type="Proteomes" id="UP000030765">
    <property type="component" value="Unassembled WGS sequence"/>
</dbReference>
<dbReference type="VEuPathDB" id="VectorBase:ASIC017381"/>
<evidence type="ECO:0000256" key="1">
    <source>
        <dbReference type="SAM" id="MobiDB-lite"/>
    </source>
</evidence>
<feature type="region of interest" description="Disordered" evidence="1">
    <location>
        <begin position="100"/>
        <end position="120"/>
    </location>
</feature>
<evidence type="ECO:0000313" key="3">
    <source>
        <dbReference type="EnsemblMetazoa" id="ASIC017381-PA"/>
    </source>
</evidence>
<dbReference type="EnsemblMetazoa" id="ASIC017381-RA">
    <property type="protein sequence ID" value="ASIC017381-PA"/>
    <property type="gene ID" value="ASIC017381"/>
</dbReference>
<protein>
    <submittedName>
        <fullName evidence="2 3">Uncharacterized protein</fullName>
    </submittedName>
</protein>
<feature type="compositionally biased region" description="Basic residues" evidence="1">
    <location>
        <begin position="1"/>
        <end position="13"/>
    </location>
</feature>
<dbReference type="EMBL" id="KE525344">
    <property type="protein sequence ID" value="KFB49269.1"/>
    <property type="molecule type" value="Genomic_DNA"/>
</dbReference>
<dbReference type="AlphaFoldDB" id="A0A084WGC5"/>